<dbReference type="PANTHER" id="PTHR23236">
    <property type="entry name" value="EUKARYOTIC TRANSLATION INITIATION FACTOR 4B/4H"/>
    <property type="match status" value="1"/>
</dbReference>
<feature type="compositionally biased region" description="Gly residues" evidence="3">
    <location>
        <begin position="262"/>
        <end position="286"/>
    </location>
</feature>
<dbReference type="AlphaFoldDB" id="A0A1Y2HH21"/>
<gene>
    <name evidence="5" type="ORF">BCR44DRAFT_1514532</name>
</gene>
<dbReference type="SUPFAM" id="SSF54928">
    <property type="entry name" value="RNA-binding domain, RBD"/>
    <property type="match status" value="1"/>
</dbReference>
<evidence type="ECO:0000256" key="3">
    <source>
        <dbReference type="SAM" id="MobiDB-lite"/>
    </source>
</evidence>
<keyword evidence="1 2" id="KW-0694">RNA-binding</keyword>
<organism evidence="5 6">
    <name type="scientific">Catenaria anguillulae PL171</name>
    <dbReference type="NCBI Taxonomy" id="765915"/>
    <lineage>
        <taxon>Eukaryota</taxon>
        <taxon>Fungi</taxon>
        <taxon>Fungi incertae sedis</taxon>
        <taxon>Blastocladiomycota</taxon>
        <taxon>Blastocladiomycetes</taxon>
        <taxon>Blastocladiales</taxon>
        <taxon>Catenariaceae</taxon>
        <taxon>Catenaria</taxon>
    </lineage>
</organism>
<dbReference type="Pfam" id="PF00076">
    <property type="entry name" value="RRM_1"/>
    <property type="match status" value="1"/>
</dbReference>
<dbReference type="PROSITE" id="PS50102">
    <property type="entry name" value="RRM"/>
    <property type="match status" value="1"/>
</dbReference>
<feature type="compositionally biased region" description="Basic and acidic residues" evidence="3">
    <location>
        <begin position="315"/>
        <end position="334"/>
    </location>
</feature>
<dbReference type="SMART" id="SM00360">
    <property type="entry name" value="RRM"/>
    <property type="match status" value="1"/>
</dbReference>
<comment type="caution">
    <text evidence="5">The sequence shown here is derived from an EMBL/GenBank/DDBJ whole genome shotgun (WGS) entry which is preliminary data.</text>
</comment>
<name>A0A1Y2HH21_9FUNG</name>
<dbReference type="InterPro" id="IPR012677">
    <property type="entry name" value="Nucleotide-bd_a/b_plait_sf"/>
</dbReference>
<feature type="region of interest" description="Disordered" evidence="3">
    <location>
        <begin position="43"/>
        <end position="65"/>
    </location>
</feature>
<feature type="domain" description="RRM" evidence="4">
    <location>
        <begin position="85"/>
        <end position="162"/>
    </location>
</feature>
<protein>
    <recommendedName>
        <fullName evidence="4">RRM domain-containing protein</fullName>
    </recommendedName>
</protein>
<evidence type="ECO:0000256" key="1">
    <source>
        <dbReference type="ARBA" id="ARBA00022884"/>
    </source>
</evidence>
<dbReference type="STRING" id="765915.A0A1Y2HH21"/>
<evidence type="ECO:0000259" key="4">
    <source>
        <dbReference type="PROSITE" id="PS50102"/>
    </source>
</evidence>
<accession>A0A1Y2HH21</accession>
<feature type="region of interest" description="Disordered" evidence="3">
    <location>
        <begin position="262"/>
        <end position="350"/>
    </location>
</feature>
<dbReference type="InterPro" id="IPR035979">
    <property type="entry name" value="RBD_domain_sf"/>
</dbReference>
<dbReference type="InterPro" id="IPR000504">
    <property type="entry name" value="RRM_dom"/>
</dbReference>
<sequence>MSSSINTHPPASDTDVTMASADADEEIEMLKRSVAQLEAETDGLFGGAPSSDAGASSISTTTGATPAAVHSPIVIPPEKEESDRRSVHISQVEYATTSDQLKAHFDACGQIVRLTIMLDKHTAQPKGFAYIEFATLEGAQAALALNDSTLNGRQIKVTPKRTNVPGLKAGRGRGRGGRGGAAAGMMPHYPPMMMPYGYPYPPPGPYGYPPMGPPPPGAYPGYGYPPPPPPHHGGYHAGGAYRRGGGYQQGGRGGRYNPYGGGRGGYQRGGGRGGRGGGYQQRGGYHGHGRGDGDRDDMFVPNDNQQLPAPGQHEGGYEGGEHAGHDHEYQHHQQGEGGAEYPVEEPAGRW</sequence>
<dbReference type="Proteomes" id="UP000193411">
    <property type="component" value="Unassembled WGS sequence"/>
</dbReference>
<evidence type="ECO:0000256" key="2">
    <source>
        <dbReference type="PROSITE-ProRule" id="PRU00176"/>
    </source>
</evidence>
<dbReference type="GO" id="GO:0008143">
    <property type="term" value="F:poly(A) binding"/>
    <property type="evidence" value="ECO:0007669"/>
    <property type="project" value="TreeGrafter"/>
</dbReference>
<feature type="compositionally biased region" description="Basic and acidic residues" evidence="3">
    <location>
        <begin position="289"/>
        <end position="298"/>
    </location>
</feature>
<dbReference type="Gene3D" id="3.30.70.330">
    <property type="match status" value="1"/>
</dbReference>
<feature type="compositionally biased region" description="Low complexity" evidence="3">
    <location>
        <begin position="47"/>
        <end position="65"/>
    </location>
</feature>
<keyword evidence="6" id="KW-1185">Reference proteome</keyword>
<dbReference type="OrthoDB" id="4726at2759"/>
<reference evidence="5 6" key="1">
    <citation type="submission" date="2016-07" db="EMBL/GenBank/DDBJ databases">
        <title>Pervasive Adenine N6-methylation of Active Genes in Fungi.</title>
        <authorList>
            <consortium name="DOE Joint Genome Institute"/>
            <person name="Mondo S.J."/>
            <person name="Dannebaum R.O."/>
            <person name="Kuo R.C."/>
            <person name="Labutti K."/>
            <person name="Haridas S."/>
            <person name="Kuo A."/>
            <person name="Salamov A."/>
            <person name="Ahrendt S.R."/>
            <person name="Lipzen A."/>
            <person name="Sullivan W."/>
            <person name="Andreopoulos W.B."/>
            <person name="Clum A."/>
            <person name="Lindquist E."/>
            <person name="Daum C."/>
            <person name="Ramamoorthy G.K."/>
            <person name="Gryganskyi A."/>
            <person name="Culley D."/>
            <person name="Magnuson J.K."/>
            <person name="James T.Y."/>
            <person name="O'Malley M.A."/>
            <person name="Stajich J.E."/>
            <person name="Spatafora J.W."/>
            <person name="Visel A."/>
            <person name="Grigoriev I.V."/>
        </authorList>
    </citation>
    <scope>NUCLEOTIDE SEQUENCE [LARGE SCALE GENOMIC DNA]</scope>
    <source>
        <strain evidence="5 6">PL171</strain>
    </source>
</reference>
<evidence type="ECO:0000313" key="6">
    <source>
        <dbReference type="Proteomes" id="UP000193411"/>
    </source>
</evidence>
<dbReference type="PANTHER" id="PTHR23236:SF92">
    <property type="entry name" value="POLYADENYLATE-BINDING PROTEIN 1"/>
    <property type="match status" value="1"/>
</dbReference>
<proteinExistence type="predicted"/>
<dbReference type="EMBL" id="MCFL01000033">
    <property type="protein sequence ID" value="ORZ33855.1"/>
    <property type="molecule type" value="Genomic_DNA"/>
</dbReference>
<evidence type="ECO:0000313" key="5">
    <source>
        <dbReference type="EMBL" id="ORZ33855.1"/>
    </source>
</evidence>